<sequence>MKLFDCANCSNPLYFENTHCEKCGHHCGFSVTKLEMLTFRPDAVPMVSDKDRKAYKYCKNLEFGVCNWLIPAESEAEFCVACALNRTIPDLSDQENMSKWQKLEVAKHRLVYQLVRLGLPLTSKMLDANTGLCFDFISKTEDSDIMTGHADGVVTILLSEADSVHREQIRTQLSEAYRTLIGHFRHEVGHYYWDRLVAGREQAVQKFRTVFGDERTDYGQALSLHYEQGAPADWQDRHISSYASAHPWEDWAETWAHYLHILDMAETAYYFGLSVKPKLRSKSLRGTIDLDPYTQAKFDRIFQAWMPVSFTINSLNRSMGVPDAYPFVVSLTVLEKMAAIHRLVKD</sequence>
<dbReference type="Pfam" id="PF10005">
    <property type="entry name" value="Zn_ribbon_DZR_6"/>
    <property type="match status" value="1"/>
</dbReference>
<dbReference type="Proteomes" id="UP000664317">
    <property type="component" value="Unassembled WGS sequence"/>
</dbReference>
<dbReference type="InterPro" id="IPR011201">
    <property type="entry name" value="Zinc-ribbon_6_bact"/>
</dbReference>
<organism evidence="2 3">
    <name type="scientific">Algoriphagus oliviformis</name>
    <dbReference type="NCBI Taxonomy" id="2811231"/>
    <lineage>
        <taxon>Bacteria</taxon>
        <taxon>Pseudomonadati</taxon>
        <taxon>Bacteroidota</taxon>
        <taxon>Cytophagia</taxon>
        <taxon>Cytophagales</taxon>
        <taxon>Cyclobacteriaceae</taxon>
        <taxon>Algoriphagus</taxon>
    </lineage>
</organism>
<dbReference type="InterPro" id="IPR031321">
    <property type="entry name" value="UCP012641"/>
</dbReference>
<dbReference type="Pfam" id="PF15887">
    <property type="entry name" value="Peptidase_Mx"/>
    <property type="match status" value="1"/>
</dbReference>
<comment type="caution">
    <text evidence="2">The sequence shown here is derived from an EMBL/GenBank/DDBJ whole genome shotgun (WGS) entry which is preliminary data.</text>
</comment>
<dbReference type="PIRSF" id="PIRSF012641">
    <property type="entry name" value="UCP012641"/>
    <property type="match status" value="1"/>
</dbReference>
<proteinExistence type="predicted"/>
<dbReference type="Gene3D" id="3.40.390.70">
    <property type="match status" value="1"/>
</dbReference>
<name>A0ABS3C0K9_9BACT</name>
<keyword evidence="3" id="KW-1185">Reference proteome</keyword>
<evidence type="ECO:0000259" key="1">
    <source>
        <dbReference type="Pfam" id="PF10005"/>
    </source>
</evidence>
<evidence type="ECO:0000313" key="2">
    <source>
        <dbReference type="EMBL" id="MBN7810652.1"/>
    </source>
</evidence>
<feature type="domain" description="Zinc-ribbon" evidence="1">
    <location>
        <begin position="3"/>
        <end position="93"/>
    </location>
</feature>
<accession>A0ABS3C0K9</accession>
<dbReference type="RefSeq" id="WP_206577431.1">
    <property type="nucleotide sequence ID" value="NZ_JAFKCT010000002.1"/>
</dbReference>
<protein>
    <submittedName>
        <fullName evidence="2">Zinc-binding peptidase</fullName>
    </submittedName>
</protein>
<gene>
    <name evidence="2" type="ORF">J0A68_06785</name>
</gene>
<dbReference type="EMBL" id="JAFKCT010000002">
    <property type="protein sequence ID" value="MBN7810652.1"/>
    <property type="molecule type" value="Genomic_DNA"/>
</dbReference>
<evidence type="ECO:0000313" key="3">
    <source>
        <dbReference type="Proteomes" id="UP000664317"/>
    </source>
</evidence>
<reference evidence="2 3" key="1">
    <citation type="submission" date="2021-03" db="EMBL/GenBank/DDBJ databases">
        <title>novel species isolated from a fishpond in China.</title>
        <authorList>
            <person name="Lu H."/>
            <person name="Cai Z."/>
        </authorList>
    </citation>
    <scope>NUCLEOTIDE SEQUENCE [LARGE SCALE GENOMIC DNA]</scope>
    <source>
        <strain evidence="2 3">H41</strain>
    </source>
</reference>